<evidence type="ECO:0000313" key="2">
    <source>
        <dbReference type="EMBL" id="PAX08227.1"/>
    </source>
</evidence>
<dbReference type="OrthoDB" id="5470953at2"/>
<dbReference type="EMBL" id="NSLI01000003">
    <property type="protein sequence ID" value="PAX08227.1"/>
    <property type="molecule type" value="Genomic_DNA"/>
</dbReference>
<name>A0A2A2SG46_9SPHN</name>
<proteinExistence type="predicted"/>
<dbReference type="SUPFAM" id="SSF47473">
    <property type="entry name" value="EF-hand"/>
    <property type="match status" value="1"/>
</dbReference>
<dbReference type="Gene3D" id="1.10.238.10">
    <property type="entry name" value="EF-hand"/>
    <property type="match status" value="1"/>
</dbReference>
<dbReference type="AlphaFoldDB" id="A0A2A2SG46"/>
<dbReference type="InterPro" id="IPR011992">
    <property type="entry name" value="EF-hand-dom_pair"/>
</dbReference>
<sequence>MLLLALALQAAPPAPPPSPTAQPPATILVEPAAMFFAACDANADALVTKAERDDCLARAYATAEGASAGRVGYIAYADWAQRWLGDRNALPGPYELDKDGDNRITAAELAARFTAIAARYDANGDSTLARNELVTIRSLPPGQGGPGRRRPERPR</sequence>
<comment type="caution">
    <text evidence="2">The sequence shown here is derived from an EMBL/GenBank/DDBJ whole genome shotgun (WGS) entry which is preliminary data.</text>
</comment>
<keyword evidence="3" id="KW-1185">Reference proteome</keyword>
<reference evidence="3" key="1">
    <citation type="submission" date="2017-09" db="EMBL/GenBank/DDBJ databases">
        <authorList>
            <person name="Feng G."/>
            <person name="Zhu H."/>
        </authorList>
    </citation>
    <scope>NUCLEOTIDE SEQUENCE [LARGE SCALE GENOMIC DNA]</scope>
    <source>
        <strain evidence="3">1PNM-20</strain>
    </source>
</reference>
<accession>A0A2A2SG46</accession>
<feature type="region of interest" description="Disordered" evidence="1">
    <location>
        <begin position="133"/>
        <end position="155"/>
    </location>
</feature>
<dbReference type="Proteomes" id="UP000218151">
    <property type="component" value="Unassembled WGS sequence"/>
</dbReference>
<organism evidence="2 3">
    <name type="scientific">Sphingomonas lenta</name>
    <dbReference type="NCBI Taxonomy" id="1141887"/>
    <lineage>
        <taxon>Bacteria</taxon>
        <taxon>Pseudomonadati</taxon>
        <taxon>Pseudomonadota</taxon>
        <taxon>Alphaproteobacteria</taxon>
        <taxon>Sphingomonadales</taxon>
        <taxon>Sphingomonadaceae</taxon>
        <taxon>Sphingomonas</taxon>
    </lineage>
</organism>
<gene>
    <name evidence="2" type="ORF">CKY28_11710</name>
</gene>
<protein>
    <submittedName>
        <fullName evidence="2">Calcium-binding protein</fullName>
    </submittedName>
</protein>
<evidence type="ECO:0000256" key="1">
    <source>
        <dbReference type="SAM" id="MobiDB-lite"/>
    </source>
</evidence>
<dbReference type="PROSITE" id="PS00018">
    <property type="entry name" value="EF_HAND_1"/>
    <property type="match status" value="1"/>
</dbReference>
<dbReference type="RefSeq" id="WP_095998469.1">
    <property type="nucleotide sequence ID" value="NZ_NSLI01000003.1"/>
</dbReference>
<evidence type="ECO:0000313" key="3">
    <source>
        <dbReference type="Proteomes" id="UP000218151"/>
    </source>
</evidence>
<dbReference type="InterPro" id="IPR018247">
    <property type="entry name" value="EF_Hand_1_Ca_BS"/>
</dbReference>